<dbReference type="InterPro" id="IPR045865">
    <property type="entry name" value="ACT-like_dom_sf"/>
</dbReference>
<dbReference type="SUPFAM" id="SSF55021">
    <property type="entry name" value="ACT-like"/>
    <property type="match status" value="1"/>
</dbReference>
<feature type="non-terminal residue" evidence="2">
    <location>
        <position position="65"/>
    </location>
</feature>
<dbReference type="EMBL" id="AUZX01006721">
    <property type="protein sequence ID" value="EQD62744.1"/>
    <property type="molecule type" value="Genomic_DNA"/>
</dbReference>
<feature type="domain" description="ACT" evidence="1">
    <location>
        <begin position="11"/>
        <end position="65"/>
    </location>
</feature>
<name>T1CAU5_9ZZZZ</name>
<dbReference type="AlphaFoldDB" id="T1CAU5"/>
<organism evidence="2">
    <name type="scientific">mine drainage metagenome</name>
    <dbReference type="NCBI Taxonomy" id="410659"/>
    <lineage>
        <taxon>unclassified sequences</taxon>
        <taxon>metagenomes</taxon>
        <taxon>ecological metagenomes</taxon>
    </lineage>
</organism>
<dbReference type="PROSITE" id="PS51671">
    <property type="entry name" value="ACT"/>
    <property type="match status" value="1"/>
</dbReference>
<dbReference type="InterPro" id="IPR002912">
    <property type="entry name" value="ACT_dom"/>
</dbReference>
<gene>
    <name evidence="2" type="ORF">B1A_09427</name>
</gene>
<protein>
    <submittedName>
        <fullName evidence="2">Malate dehydrogenase (Oxaloacetate-decarboxylating)</fullName>
    </submittedName>
</protein>
<evidence type="ECO:0000313" key="2">
    <source>
        <dbReference type="EMBL" id="EQD62744.1"/>
    </source>
</evidence>
<accession>T1CAU5</accession>
<reference evidence="2" key="1">
    <citation type="submission" date="2013-08" db="EMBL/GenBank/DDBJ databases">
        <authorList>
            <person name="Mendez C."/>
            <person name="Richter M."/>
            <person name="Ferrer M."/>
            <person name="Sanchez J."/>
        </authorList>
    </citation>
    <scope>NUCLEOTIDE SEQUENCE</scope>
</reference>
<comment type="caution">
    <text evidence="2">The sequence shown here is derived from an EMBL/GenBank/DDBJ whole genome shotgun (WGS) entry which is preliminary data.</text>
</comment>
<evidence type="ECO:0000259" key="1">
    <source>
        <dbReference type="PROSITE" id="PS51671"/>
    </source>
</evidence>
<dbReference type="Gene3D" id="3.30.70.260">
    <property type="match status" value="1"/>
</dbReference>
<sequence>MTIPNVSHSVTIRAELNHRPGVLGRLTTAIGEAGGNILGLDLIEANSDTIVRDITILASDPDHAQ</sequence>
<reference evidence="2" key="2">
    <citation type="journal article" date="2014" name="ISME J.">
        <title>Microbial stratification in low pH oxic and suboxic macroscopic growths along an acid mine drainage.</title>
        <authorList>
            <person name="Mendez-Garcia C."/>
            <person name="Mesa V."/>
            <person name="Sprenger R.R."/>
            <person name="Richter M."/>
            <person name="Diez M.S."/>
            <person name="Solano J."/>
            <person name="Bargiela R."/>
            <person name="Golyshina O.V."/>
            <person name="Manteca A."/>
            <person name="Ramos J.L."/>
            <person name="Gallego J.R."/>
            <person name="Llorente I."/>
            <person name="Martins Dos Santos V.A."/>
            <person name="Jensen O.N."/>
            <person name="Pelaez A.I."/>
            <person name="Sanchez J."/>
            <person name="Ferrer M."/>
        </authorList>
    </citation>
    <scope>NUCLEOTIDE SEQUENCE</scope>
</reference>
<proteinExistence type="predicted"/>